<keyword evidence="2" id="KW-1185">Reference proteome</keyword>
<sequence>MLFKYDKEVNRFLKYNQLRVMRGQIWNLRMALLANEPPFEMVKRPLLLVSRRHHNRPLSDNWNESFRVKRADYTARGCC</sequence>
<gene>
    <name evidence="1" type="ORF">TCNE_LOCUS9552</name>
</gene>
<reference evidence="3" key="1">
    <citation type="submission" date="2016-06" db="UniProtKB">
        <authorList>
            <consortium name="WormBaseParasite"/>
        </authorList>
    </citation>
    <scope>IDENTIFICATION</scope>
</reference>
<dbReference type="WBParaSite" id="TCNE_0000955201-mRNA-1">
    <property type="protein sequence ID" value="TCNE_0000955201-mRNA-1"/>
    <property type="gene ID" value="TCNE_0000955201"/>
</dbReference>
<evidence type="ECO:0000313" key="1">
    <source>
        <dbReference type="EMBL" id="VDM40873.1"/>
    </source>
</evidence>
<evidence type="ECO:0000313" key="2">
    <source>
        <dbReference type="Proteomes" id="UP000050794"/>
    </source>
</evidence>
<accession>A0A183UM32</accession>
<dbReference type="Proteomes" id="UP000050794">
    <property type="component" value="Unassembled WGS sequence"/>
</dbReference>
<reference evidence="1 2" key="2">
    <citation type="submission" date="2018-11" db="EMBL/GenBank/DDBJ databases">
        <authorList>
            <consortium name="Pathogen Informatics"/>
        </authorList>
    </citation>
    <scope>NUCLEOTIDE SEQUENCE [LARGE SCALE GENOMIC DNA]</scope>
</reference>
<dbReference type="AlphaFoldDB" id="A0A183UM32"/>
<protein>
    <submittedName>
        <fullName evidence="3">Phosphatidylinositol 4-kinase type 2</fullName>
    </submittedName>
</protein>
<dbReference type="EMBL" id="UYWY01020208">
    <property type="protein sequence ID" value="VDM40873.1"/>
    <property type="molecule type" value="Genomic_DNA"/>
</dbReference>
<organism evidence="2 3">
    <name type="scientific">Toxocara canis</name>
    <name type="common">Canine roundworm</name>
    <dbReference type="NCBI Taxonomy" id="6265"/>
    <lineage>
        <taxon>Eukaryota</taxon>
        <taxon>Metazoa</taxon>
        <taxon>Ecdysozoa</taxon>
        <taxon>Nematoda</taxon>
        <taxon>Chromadorea</taxon>
        <taxon>Rhabditida</taxon>
        <taxon>Spirurina</taxon>
        <taxon>Ascaridomorpha</taxon>
        <taxon>Ascaridoidea</taxon>
        <taxon>Toxocaridae</taxon>
        <taxon>Toxocara</taxon>
    </lineage>
</organism>
<evidence type="ECO:0000313" key="3">
    <source>
        <dbReference type="WBParaSite" id="TCNE_0000955201-mRNA-1"/>
    </source>
</evidence>
<proteinExistence type="predicted"/>
<name>A0A183UM32_TOXCA</name>